<feature type="region of interest" description="Disordered" evidence="1">
    <location>
        <begin position="76"/>
        <end position="95"/>
    </location>
</feature>
<comment type="caution">
    <text evidence="2">The sequence shown here is derived from an EMBL/GenBank/DDBJ whole genome shotgun (WGS) entry which is preliminary data.</text>
</comment>
<reference evidence="2 3" key="1">
    <citation type="submission" date="2018-01" db="EMBL/GenBank/DDBJ databases">
        <title>Genome characterization of the sugarcane-associated fungus Trichoderma ghanense CCMA-1212 and their application in lignocelulose bioconversion.</title>
        <authorList>
            <person name="Steindorff A.S."/>
            <person name="Mendes T.D."/>
            <person name="Vilela E.S.D."/>
            <person name="Rodrigues D.S."/>
            <person name="Formighieri E.F."/>
            <person name="Melo I.S."/>
            <person name="Favaro L.C.L."/>
        </authorList>
    </citation>
    <scope>NUCLEOTIDE SEQUENCE [LARGE SCALE GENOMIC DNA]</scope>
    <source>
        <strain evidence="2 3">CCMA-1212</strain>
    </source>
</reference>
<dbReference type="EMBL" id="PPTA01000022">
    <property type="protein sequence ID" value="TFA98234.1"/>
    <property type="molecule type" value="Genomic_DNA"/>
</dbReference>
<evidence type="ECO:0000256" key="1">
    <source>
        <dbReference type="SAM" id="MobiDB-lite"/>
    </source>
</evidence>
<keyword evidence="3" id="KW-1185">Reference proteome</keyword>
<proteinExistence type="predicted"/>
<evidence type="ECO:0000313" key="3">
    <source>
        <dbReference type="Proteomes" id="UP001642720"/>
    </source>
</evidence>
<gene>
    <name evidence="2" type="ORF">CCMA1212_010031</name>
</gene>
<name>A0ABY2GQN2_9HYPO</name>
<sequence length="193" mass="22139">MVSQAMVQVLEENLPRIELNQNLQYDLNMQTKTLHIFNDVTEDFKRSIDQLKPHMHGAHNTAVALDLAKRSGTRSIENLNHQHTGSRKTGEKPPAKDLDQVAALDLIKKQRRVSALLDNLLHEQKKFTQAEEERRRSKQMVDQKGLDPIYRRAQLISLLLGQTLCHQRKLADAESILRSSFAVPPRGSCWLEF</sequence>
<dbReference type="Proteomes" id="UP001642720">
    <property type="component" value="Unassembled WGS sequence"/>
</dbReference>
<evidence type="ECO:0000313" key="2">
    <source>
        <dbReference type="EMBL" id="TFA98234.1"/>
    </source>
</evidence>
<dbReference type="GeneID" id="300581536"/>
<dbReference type="RefSeq" id="XP_073554436.1">
    <property type="nucleotide sequence ID" value="XM_073707086.1"/>
</dbReference>
<protein>
    <submittedName>
        <fullName evidence="2">Uncharacterized protein</fullName>
    </submittedName>
</protein>
<accession>A0ABY2GQN2</accession>
<organism evidence="2 3">
    <name type="scientific">Trichoderma ghanense</name>
    <dbReference type="NCBI Taxonomy" id="65468"/>
    <lineage>
        <taxon>Eukaryota</taxon>
        <taxon>Fungi</taxon>
        <taxon>Dikarya</taxon>
        <taxon>Ascomycota</taxon>
        <taxon>Pezizomycotina</taxon>
        <taxon>Sordariomycetes</taxon>
        <taxon>Hypocreomycetidae</taxon>
        <taxon>Hypocreales</taxon>
        <taxon>Hypocreaceae</taxon>
        <taxon>Trichoderma</taxon>
    </lineage>
</organism>